<reference evidence="6 7" key="1">
    <citation type="submission" date="2024-05" db="EMBL/GenBank/DDBJ databases">
        <title>Roseateles sp. 2.12 16S ribosomal RNA gene Genome sequencing and assembly.</title>
        <authorList>
            <person name="Woo H."/>
        </authorList>
    </citation>
    <scope>NUCLEOTIDE SEQUENCE [LARGE SCALE GENOMIC DNA]</scope>
    <source>
        <strain evidence="6 7">2.12</strain>
    </source>
</reference>
<dbReference type="Proteomes" id="UP001462640">
    <property type="component" value="Unassembled WGS sequence"/>
</dbReference>
<evidence type="ECO:0000256" key="3">
    <source>
        <dbReference type="ARBA" id="ARBA00022741"/>
    </source>
</evidence>
<accession>A0ABV0GDU2</accession>
<dbReference type="InterPro" id="IPR027417">
    <property type="entry name" value="P-loop_NTPase"/>
</dbReference>
<dbReference type="EMBL" id="JBDPZC010000004">
    <property type="protein sequence ID" value="MEO3713238.1"/>
    <property type="molecule type" value="Genomic_DNA"/>
</dbReference>
<protein>
    <submittedName>
        <fullName evidence="6">ABC transporter ATP-binding protein</fullName>
    </submittedName>
</protein>
<evidence type="ECO:0000313" key="7">
    <source>
        <dbReference type="Proteomes" id="UP001462640"/>
    </source>
</evidence>
<evidence type="ECO:0000256" key="1">
    <source>
        <dbReference type="ARBA" id="ARBA00022448"/>
    </source>
</evidence>
<dbReference type="SUPFAM" id="SSF52540">
    <property type="entry name" value="P-loop containing nucleoside triphosphate hydrolases"/>
    <property type="match status" value="1"/>
</dbReference>
<keyword evidence="7" id="KW-1185">Reference proteome</keyword>
<dbReference type="SMART" id="SM00382">
    <property type="entry name" value="AAA"/>
    <property type="match status" value="1"/>
</dbReference>
<dbReference type="Pfam" id="PF00005">
    <property type="entry name" value="ABC_tran"/>
    <property type="match status" value="1"/>
</dbReference>
<dbReference type="GO" id="GO:0005524">
    <property type="term" value="F:ATP binding"/>
    <property type="evidence" value="ECO:0007669"/>
    <property type="project" value="UniProtKB-KW"/>
</dbReference>
<dbReference type="Gene3D" id="3.40.50.300">
    <property type="entry name" value="P-loop containing nucleotide triphosphate hydrolases"/>
    <property type="match status" value="1"/>
</dbReference>
<keyword evidence="2" id="KW-0472">Membrane</keyword>
<keyword evidence="4 6" id="KW-0067">ATP-binding</keyword>
<evidence type="ECO:0000259" key="5">
    <source>
        <dbReference type="PROSITE" id="PS50893"/>
    </source>
</evidence>
<dbReference type="InterPro" id="IPR017871">
    <property type="entry name" value="ABC_transporter-like_CS"/>
</dbReference>
<proteinExistence type="predicted"/>
<evidence type="ECO:0000256" key="4">
    <source>
        <dbReference type="ARBA" id="ARBA00022840"/>
    </source>
</evidence>
<keyword evidence="2" id="KW-1003">Cell membrane</keyword>
<organism evidence="6 7">
    <name type="scientific">Roseateles flavus</name>
    <dbReference type="NCBI Taxonomy" id="3149041"/>
    <lineage>
        <taxon>Bacteria</taxon>
        <taxon>Pseudomonadati</taxon>
        <taxon>Pseudomonadota</taxon>
        <taxon>Betaproteobacteria</taxon>
        <taxon>Burkholderiales</taxon>
        <taxon>Sphaerotilaceae</taxon>
        <taxon>Roseateles</taxon>
    </lineage>
</organism>
<keyword evidence="3" id="KW-0547">Nucleotide-binding</keyword>
<dbReference type="InterPro" id="IPR003593">
    <property type="entry name" value="AAA+_ATPase"/>
</dbReference>
<gene>
    <name evidence="6" type="ORF">ABDJ40_10740</name>
</gene>
<sequence length="238" mass="25524">MTRIPLIEARDLCREHQQGEQTVPALRHVHLRIEAGEFVALAGPSGSGKTSLLNLLGALDRPSSGELRLDGQELALLSKTELAGLRLRKLGFVFQHYSLIPVLSALENVEYVLVLQGVPAAERRQRASEALASVGLGALLDRRPDQLSGGQQQRVAVARAIVGRPALVLADEPTANLDSDTGDGLLALMRDLNQRTGTSFVIATHDSRVMQSASRLVRLKDGAILEDSAHALPEACPA</sequence>
<dbReference type="PROSITE" id="PS50893">
    <property type="entry name" value="ABC_TRANSPORTER_2"/>
    <property type="match status" value="1"/>
</dbReference>
<evidence type="ECO:0000313" key="6">
    <source>
        <dbReference type="EMBL" id="MEO3713238.1"/>
    </source>
</evidence>
<dbReference type="InterPro" id="IPR003439">
    <property type="entry name" value="ABC_transporter-like_ATP-bd"/>
</dbReference>
<dbReference type="RefSeq" id="WP_347609493.1">
    <property type="nucleotide sequence ID" value="NZ_JBDPZC010000004.1"/>
</dbReference>
<feature type="domain" description="ABC transporter" evidence="5">
    <location>
        <begin position="7"/>
        <end position="238"/>
    </location>
</feature>
<dbReference type="InterPro" id="IPR017911">
    <property type="entry name" value="MacB-like_ATP-bd"/>
</dbReference>
<keyword evidence="1" id="KW-0813">Transport</keyword>
<dbReference type="CDD" id="cd03255">
    <property type="entry name" value="ABC_MJ0796_LolCDE_FtsE"/>
    <property type="match status" value="1"/>
</dbReference>
<evidence type="ECO:0000256" key="2">
    <source>
        <dbReference type="ARBA" id="ARBA00022475"/>
    </source>
</evidence>
<dbReference type="PROSITE" id="PS00211">
    <property type="entry name" value="ABC_TRANSPORTER_1"/>
    <property type="match status" value="1"/>
</dbReference>
<name>A0ABV0GDU2_9BURK</name>
<comment type="caution">
    <text evidence="6">The sequence shown here is derived from an EMBL/GenBank/DDBJ whole genome shotgun (WGS) entry which is preliminary data.</text>
</comment>
<dbReference type="InterPro" id="IPR015854">
    <property type="entry name" value="ABC_transpr_LolD-like"/>
</dbReference>
<dbReference type="PANTHER" id="PTHR24220">
    <property type="entry name" value="IMPORT ATP-BINDING PROTEIN"/>
    <property type="match status" value="1"/>
</dbReference>